<comment type="caution">
    <text evidence="2">The sequence shown here is derived from an EMBL/GenBank/DDBJ whole genome shotgun (WGS) entry which is preliminary data.</text>
</comment>
<sequence>MKDWRRLAHTKWDCKYHMVLIPKYRHKVFFAKSRKRVGEILRELCRYKCIELLEGNAQPDHIHMCVSIPPKYSASMIIGYLKGKSAIRIHRELLKRKRCFTNLHFWIRGYCVSTVGLDEEKVRKYIREQKKMDRDQQGQQYLEINNEF</sequence>
<dbReference type="GO" id="GO:0003677">
    <property type="term" value="F:DNA binding"/>
    <property type="evidence" value="ECO:0007669"/>
    <property type="project" value="InterPro"/>
</dbReference>
<organism evidence="2 3">
    <name type="scientific">Candidatus Scalindua brodae</name>
    <dbReference type="NCBI Taxonomy" id="237368"/>
    <lineage>
        <taxon>Bacteria</taxon>
        <taxon>Pseudomonadati</taxon>
        <taxon>Planctomycetota</taxon>
        <taxon>Candidatus Brocadiia</taxon>
        <taxon>Candidatus Brocadiales</taxon>
        <taxon>Candidatus Scalinduaceae</taxon>
        <taxon>Candidatus Scalindua</taxon>
    </lineage>
</organism>
<accession>A0A0B0EPF2</accession>
<dbReference type="GO" id="GO:0004803">
    <property type="term" value="F:transposase activity"/>
    <property type="evidence" value="ECO:0007669"/>
    <property type="project" value="InterPro"/>
</dbReference>
<name>A0A0B0EPF2_9BACT</name>
<dbReference type="AlphaFoldDB" id="A0A0B0EPF2"/>
<evidence type="ECO:0000313" key="2">
    <source>
        <dbReference type="EMBL" id="KHE92510.1"/>
    </source>
</evidence>
<evidence type="ECO:0000313" key="3">
    <source>
        <dbReference type="Proteomes" id="UP000030652"/>
    </source>
</evidence>
<dbReference type="Pfam" id="PF01797">
    <property type="entry name" value="Y1_Tnp"/>
    <property type="match status" value="1"/>
</dbReference>
<protein>
    <submittedName>
        <fullName evidence="2">Putative transposase</fullName>
    </submittedName>
</protein>
<reference evidence="2 3" key="1">
    <citation type="submission" date="2014-10" db="EMBL/GenBank/DDBJ databases">
        <title>Draft genome of anammox bacterium scalindua brodae, obtained using differential coverage binning of sequence data from two enrichment reactors.</title>
        <authorList>
            <person name="Speth D.R."/>
            <person name="Russ L."/>
            <person name="Kartal B."/>
            <person name="Op den Camp H.J."/>
            <person name="Dutilh B.E."/>
            <person name="Jetten M.S."/>
        </authorList>
    </citation>
    <scope>NUCLEOTIDE SEQUENCE [LARGE SCALE GENOMIC DNA]</scope>
    <source>
        <strain evidence="2">RU1</strain>
    </source>
</reference>
<dbReference type="NCBIfam" id="NF033573">
    <property type="entry name" value="transpos_IS200"/>
    <property type="match status" value="1"/>
</dbReference>
<dbReference type="Gene3D" id="3.30.70.1290">
    <property type="entry name" value="Transposase IS200-like"/>
    <property type="match status" value="1"/>
</dbReference>
<dbReference type="eggNOG" id="COG1943">
    <property type="taxonomic scope" value="Bacteria"/>
</dbReference>
<dbReference type="EMBL" id="JRYO01000121">
    <property type="protein sequence ID" value="KHE92510.1"/>
    <property type="molecule type" value="Genomic_DNA"/>
</dbReference>
<dbReference type="GO" id="GO:0006313">
    <property type="term" value="P:DNA transposition"/>
    <property type="evidence" value="ECO:0007669"/>
    <property type="project" value="InterPro"/>
</dbReference>
<feature type="domain" description="Transposase IS200-like" evidence="1">
    <location>
        <begin position="11"/>
        <end position="129"/>
    </location>
</feature>
<gene>
    <name evidence="2" type="primary">tnpA_1</name>
    <name evidence="2" type="ORF">SCABRO_01719</name>
</gene>
<dbReference type="Proteomes" id="UP000030652">
    <property type="component" value="Unassembled WGS sequence"/>
</dbReference>
<dbReference type="PANTHER" id="PTHR33360">
    <property type="entry name" value="TRANSPOSASE FOR INSERTION SEQUENCE ELEMENT IS200"/>
    <property type="match status" value="1"/>
</dbReference>
<dbReference type="SMART" id="SM01321">
    <property type="entry name" value="Y1_Tnp"/>
    <property type="match status" value="1"/>
</dbReference>
<dbReference type="InterPro" id="IPR036515">
    <property type="entry name" value="Transposase_17_sf"/>
</dbReference>
<proteinExistence type="predicted"/>
<dbReference type="InterPro" id="IPR002686">
    <property type="entry name" value="Transposase_17"/>
</dbReference>
<evidence type="ECO:0000259" key="1">
    <source>
        <dbReference type="SMART" id="SM01321"/>
    </source>
</evidence>
<dbReference type="SUPFAM" id="SSF143422">
    <property type="entry name" value="Transposase IS200-like"/>
    <property type="match status" value="1"/>
</dbReference>
<dbReference type="PANTHER" id="PTHR33360:SF2">
    <property type="entry name" value="TRANSPOSASE FOR INSERTION SEQUENCE ELEMENT IS200"/>
    <property type="match status" value="1"/>
</dbReference>